<dbReference type="AlphaFoldDB" id="A0A8J8NJ46"/>
<name>A0A8J8NJ46_HALGN</name>
<keyword evidence="1" id="KW-0472">Membrane</keyword>
<dbReference type="Proteomes" id="UP000785679">
    <property type="component" value="Unassembled WGS sequence"/>
</dbReference>
<organism evidence="3 4">
    <name type="scientific">Halteria grandinella</name>
    <dbReference type="NCBI Taxonomy" id="5974"/>
    <lineage>
        <taxon>Eukaryota</taxon>
        <taxon>Sar</taxon>
        <taxon>Alveolata</taxon>
        <taxon>Ciliophora</taxon>
        <taxon>Intramacronucleata</taxon>
        <taxon>Spirotrichea</taxon>
        <taxon>Stichotrichia</taxon>
        <taxon>Sporadotrichida</taxon>
        <taxon>Halteriidae</taxon>
        <taxon>Halteria</taxon>
    </lineage>
</organism>
<protein>
    <submittedName>
        <fullName evidence="3">Uncharacterized protein</fullName>
    </submittedName>
</protein>
<proteinExistence type="predicted"/>
<feature type="transmembrane region" description="Helical" evidence="1">
    <location>
        <begin position="145"/>
        <end position="170"/>
    </location>
</feature>
<evidence type="ECO:0000256" key="2">
    <source>
        <dbReference type="SAM" id="SignalP"/>
    </source>
</evidence>
<dbReference type="OrthoDB" id="4321958at2759"/>
<evidence type="ECO:0000313" key="3">
    <source>
        <dbReference type="EMBL" id="TNV75461.1"/>
    </source>
</evidence>
<evidence type="ECO:0000313" key="4">
    <source>
        <dbReference type="Proteomes" id="UP000785679"/>
    </source>
</evidence>
<evidence type="ECO:0000256" key="1">
    <source>
        <dbReference type="SAM" id="Phobius"/>
    </source>
</evidence>
<keyword evidence="2" id="KW-0732">Signal</keyword>
<reference evidence="3" key="1">
    <citation type="submission" date="2019-06" db="EMBL/GenBank/DDBJ databases">
        <authorList>
            <person name="Zheng W."/>
        </authorList>
    </citation>
    <scope>NUCLEOTIDE SEQUENCE</scope>
    <source>
        <strain evidence="3">QDHG01</strain>
    </source>
</reference>
<comment type="caution">
    <text evidence="3">The sequence shown here is derived from an EMBL/GenBank/DDBJ whole genome shotgun (WGS) entry which is preliminary data.</text>
</comment>
<accession>A0A8J8NJ46</accession>
<keyword evidence="1" id="KW-1133">Transmembrane helix</keyword>
<gene>
    <name evidence="3" type="ORF">FGO68_gene1808</name>
</gene>
<keyword evidence="1" id="KW-0812">Transmembrane</keyword>
<feature type="signal peptide" evidence="2">
    <location>
        <begin position="1"/>
        <end position="37"/>
    </location>
</feature>
<dbReference type="EMBL" id="RRYP01015537">
    <property type="protein sequence ID" value="TNV75461.1"/>
    <property type="molecule type" value="Genomic_DNA"/>
</dbReference>
<keyword evidence="4" id="KW-1185">Reference proteome</keyword>
<feature type="chain" id="PRO_5035239782" evidence="2">
    <location>
        <begin position="38"/>
        <end position="192"/>
    </location>
</feature>
<sequence>MKKVLQFTIIFHQSNMKLLSTYLYTLCLLTLLTLAHASEPSQSTTPFLIYHHSPLNAPSECECRMNLTKSRFTRLCLGEICNKQAECDDGMVCINRLCTSSVDKQQFCNQSEAAQCGKCDRVECNMDWECGNKECSNGKCYNNAYYMWLCLSVIITIFVIVIGGTIFAVIRRGKAERRKEMSRSITSENYIQ</sequence>